<dbReference type="EMBL" id="JBEPSH010000013">
    <property type="protein sequence ID" value="MET4580055.1"/>
    <property type="molecule type" value="Genomic_DNA"/>
</dbReference>
<proteinExistence type="predicted"/>
<evidence type="ECO:0000313" key="2">
    <source>
        <dbReference type="Proteomes" id="UP001549320"/>
    </source>
</evidence>
<dbReference type="Proteomes" id="UP001549320">
    <property type="component" value="Unassembled WGS sequence"/>
</dbReference>
<reference evidence="1 2" key="1">
    <citation type="submission" date="2024-06" db="EMBL/GenBank/DDBJ databases">
        <title>Sorghum-associated microbial communities from plants grown in Nebraska, USA.</title>
        <authorList>
            <person name="Schachtman D."/>
        </authorList>
    </citation>
    <scope>NUCLEOTIDE SEQUENCE [LARGE SCALE GENOMIC DNA]</scope>
    <source>
        <strain evidence="1 2">2709</strain>
    </source>
</reference>
<keyword evidence="2" id="KW-1185">Reference proteome</keyword>
<protein>
    <submittedName>
        <fullName evidence="1">Uncharacterized protein</fullName>
    </submittedName>
</protein>
<sequence>MSWTSSLIALEKSLPALYGRIDLAASQIGYLRTVKHALMTARPFCLRIVRTGAPLLLRSRPLSSHNCCC</sequence>
<evidence type="ECO:0000313" key="1">
    <source>
        <dbReference type="EMBL" id="MET4580055.1"/>
    </source>
</evidence>
<comment type="caution">
    <text evidence="1">The sequence shown here is derived from an EMBL/GenBank/DDBJ whole genome shotgun (WGS) entry which is preliminary data.</text>
</comment>
<organism evidence="1 2">
    <name type="scientific">Ottowia thiooxydans</name>
    <dbReference type="NCBI Taxonomy" id="219182"/>
    <lineage>
        <taxon>Bacteria</taxon>
        <taxon>Pseudomonadati</taxon>
        <taxon>Pseudomonadota</taxon>
        <taxon>Betaproteobacteria</taxon>
        <taxon>Burkholderiales</taxon>
        <taxon>Comamonadaceae</taxon>
        <taxon>Ottowia</taxon>
    </lineage>
</organism>
<accession>A0ABV2QGA5</accession>
<gene>
    <name evidence="1" type="ORF">ABIE13_005193</name>
</gene>
<name>A0ABV2QGA5_9BURK</name>